<reference evidence="2" key="2">
    <citation type="journal article" date="2015" name="Data Brief">
        <title>Shoot transcriptome of the giant reed, Arundo donax.</title>
        <authorList>
            <person name="Barrero R.A."/>
            <person name="Guerrero F.D."/>
            <person name="Moolhuijzen P."/>
            <person name="Goolsby J.A."/>
            <person name="Tidwell J."/>
            <person name="Bellgard S.E."/>
            <person name="Bellgard M.I."/>
        </authorList>
    </citation>
    <scope>NUCLEOTIDE SEQUENCE</scope>
    <source>
        <tissue evidence="2">Shoot tissue taken approximately 20 cm above the soil surface</tissue>
    </source>
</reference>
<accession>A0A0A9EEH5</accession>
<evidence type="ECO:0000313" key="2">
    <source>
        <dbReference type="EMBL" id="JAD94432.1"/>
    </source>
</evidence>
<keyword evidence="1" id="KW-1133">Transmembrane helix</keyword>
<name>A0A0A9EEH5_ARUDO</name>
<feature type="transmembrane region" description="Helical" evidence="1">
    <location>
        <begin position="23"/>
        <end position="44"/>
    </location>
</feature>
<reference evidence="2" key="1">
    <citation type="submission" date="2014-09" db="EMBL/GenBank/DDBJ databases">
        <authorList>
            <person name="Magalhaes I.L.F."/>
            <person name="Oliveira U."/>
            <person name="Santos F.R."/>
            <person name="Vidigal T.H.D.A."/>
            <person name="Brescovit A.D."/>
            <person name="Santos A.J."/>
        </authorList>
    </citation>
    <scope>NUCLEOTIDE SEQUENCE</scope>
    <source>
        <tissue evidence="2">Shoot tissue taken approximately 20 cm above the soil surface</tissue>
    </source>
</reference>
<dbReference type="AlphaFoldDB" id="A0A0A9EEH5"/>
<evidence type="ECO:0000256" key="1">
    <source>
        <dbReference type="SAM" id="Phobius"/>
    </source>
</evidence>
<keyword evidence="1" id="KW-0472">Membrane</keyword>
<sequence>MFLYSSHFKFNFCSLTTLPSFNLYLFLFKSCCMFRIFCLLICCCTGSNARCCRD</sequence>
<organism evidence="2">
    <name type="scientific">Arundo donax</name>
    <name type="common">Giant reed</name>
    <name type="synonym">Donax arundinaceus</name>
    <dbReference type="NCBI Taxonomy" id="35708"/>
    <lineage>
        <taxon>Eukaryota</taxon>
        <taxon>Viridiplantae</taxon>
        <taxon>Streptophyta</taxon>
        <taxon>Embryophyta</taxon>
        <taxon>Tracheophyta</taxon>
        <taxon>Spermatophyta</taxon>
        <taxon>Magnoliopsida</taxon>
        <taxon>Liliopsida</taxon>
        <taxon>Poales</taxon>
        <taxon>Poaceae</taxon>
        <taxon>PACMAD clade</taxon>
        <taxon>Arundinoideae</taxon>
        <taxon>Arundineae</taxon>
        <taxon>Arundo</taxon>
    </lineage>
</organism>
<keyword evidence="1" id="KW-0812">Transmembrane</keyword>
<protein>
    <submittedName>
        <fullName evidence="2">Uncharacterized protein</fullName>
    </submittedName>
</protein>
<dbReference type="EMBL" id="GBRH01203463">
    <property type="protein sequence ID" value="JAD94432.1"/>
    <property type="molecule type" value="Transcribed_RNA"/>
</dbReference>
<proteinExistence type="predicted"/>